<dbReference type="SUPFAM" id="SSF51215">
    <property type="entry name" value="Regulatory protein AraC"/>
    <property type="match status" value="1"/>
</dbReference>
<dbReference type="SMART" id="SM00342">
    <property type="entry name" value="HTH_ARAC"/>
    <property type="match status" value="1"/>
</dbReference>
<dbReference type="InterPro" id="IPR050204">
    <property type="entry name" value="AraC_XylS_family_regulators"/>
</dbReference>
<evidence type="ECO:0000259" key="4">
    <source>
        <dbReference type="PROSITE" id="PS01124"/>
    </source>
</evidence>
<reference evidence="5 6" key="1">
    <citation type="submission" date="2018-07" db="EMBL/GenBank/DDBJ databases">
        <title>Genomic Encyclopedia of Type Strains, Phase IV (KMG-IV): sequencing the most valuable type-strain genomes for metagenomic binning, comparative biology and taxonomic classification.</title>
        <authorList>
            <person name="Goeker M."/>
        </authorList>
    </citation>
    <scope>NUCLEOTIDE SEQUENCE [LARGE SCALE GENOMIC DNA]</scope>
    <source>
        <strain evidence="5 6">DSM 25528</strain>
    </source>
</reference>
<organism evidence="5 6">
    <name type="scientific">Ciceribacter lividus</name>
    <dbReference type="NCBI Taxonomy" id="1197950"/>
    <lineage>
        <taxon>Bacteria</taxon>
        <taxon>Pseudomonadati</taxon>
        <taxon>Pseudomonadota</taxon>
        <taxon>Alphaproteobacteria</taxon>
        <taxon>Hyphomicrobiales</taxon>
        <taxon>Rhizobiaceae</taxon>
        <taxon>Ciceribacter</taxon>
    </lineage>
</organism>
<evidence type="ECO:0000313" key="5">
    <source>
        <dbReference type="EMBL" id="RCW23149.1"/>
    </source>
</evidence>
<dbReference type="Pfam" id="PF12833">
    <property type="entry name" value="HTH_18"/>
    <property type="match status" value="1"/>
</dbReference>
<dbReference type="PROSITE" id="PS01124">
    <property type="entry name" value="HTH_ARAC_FAMILY_2"/>
    <property type="match status" value="1"/>
</dbReference>
<accession>A0A6I7HLJ9</accession>
<dbReference type="RefSeq" id="WP_114363594.1">
    <property type="nucleotide sequence ID" value="NZ_QPIX01000007.1"/>
</dbReference>
<evidence type="ECO:0000256" key="2">
    <source>
        <dbReference type="ARBA" id="ARBA00023125"/>
    </source>
</evidence>
<protein>
    <submittedName>
        <fullName evidence="5">AraC-like DNA-binding protein</fullName>
    </submittedName>
</protein>
<dbReference type="Gene3D" id="2.60.120.10">
    <property type="entry name" value="Jelly Rolls"/>
    <property type="match status" value="1"/>
</dbReference>
<dbReference type="Gene3D" id="1.10.10.60">
    <property type="entry name" value="Homeodomain-like"/>
    <property type="match status" value="2"/>
</dbReference>
<name>A0A6I7HLJ9_9HYPH</name>
<keyword evidence="3" id="KW-0804">Transcription</keyword>
<dbReference type="Pfam" id="PF02311">
    <property type="entry name" value="AraC_binding"/>
    <property type="match status" value="1"/>
</dbReference>
<dbReference type="Proteomes" id="UP000252582">
    <property type="component" value="Unassembled WGS sequence"/>
</dbReference>
<keyword evidence="1" id="KW-0805">Transcription regulation</keyword>
<proteinExistence type="predicted"/>
<dbReference type="InterPro" id="IPR009057">
    <property type="entry name" value="Homeodomain-like_sf"/>
</dbReference>
<evidence type="ECO:0000313" key="6">
    <source>
        <dbReference type="Proteomes" id="UP000252582"/>
    </source>
</evidence>
<evidence type="ECO:0000256" key="1">
    <source>
        <dbReference type="ARBA" id="ARBA00023015"/>
    </source>
</evidence>
<gene>
    <name evidence="5" type="ORF">DFR48_10718</name>
</gene>
<dbReference type="GO" id="GO:0043565">
    <property type="term" value="F:sequence-specific DNA binding"/>
    <property type="evidence" value="ECO:0007669"/>
    <property type="project" value="InterPro"/>
</dbReference>
<dbReference type="InterPro" id="IPR003313">
    <property type="entry name" value="AraC-bd"/>
</dbReference>
<comment type="caution">
    <text evidence="5">The sequence shown here is derived from an EMBL/GenBank/DDBJ whole genome shotgun (WGS) entry which is preliminary data.</text>
</comment>
<dbReference type="AlphaFoldDB" id="A0A6I7HLJ9"/>
<feature type="domain" description="HTH araC/xylS-type" evidence="4">
    <location>
        <begin position="167"/>
        <end position="264"/>
    </location>
</feature>
<keyword evidence="6" id="KW-1185">Reference proteome</keyword>
<dbReference type="GO" id="GO:0003700">
    <property type="term" value="F:DNA-binding transcription factor activity"/>
    <property type="evidence" value="ECO:0007669"/>
    <property type="project" value="InterPro"/>
</dbReference>
<dbReference type="SUPFAM" id="SSF46689">
    <property type="entry name" value="Homeodomain-like"/>
    <property type="match status" value="2"/>
</dbReference>
<keyword evidence="2 5" id="KW-0238">DNA-binding</keyword>
<dbReference type="InterPro" id="IPR014710">
    <property type="entry name" value="RmlC-like_jellyroll"/>
</dbReference>
<dbReference type="PANTHER" id="PTHR46796">
    <property type="entry name" value="HTH-TYPE TRANSCRIPTIONAL ACTIVATOR RHAS-RELATED"/>
    <property type="match status" value="1"/>
</dbReference>
<dbReference type="InterPro" id="IPR037923">
    <property type="entry name" value="HTH-like"/>
</dbReference>
<dbReference type="EMBL" id="QPIX01000007">
    <property type="protein sequence ID" value="RCW23149.1"/>
    <property type="molecule type" value="Genomic_DNA"/>
</dbReference>
<dbReference type="InterPro" id="IPR018060">
    <property type="entry name" value="HTH_AraC"/>
</dbReference>
<sequence>MSKGRFKIANTALFGVTAVTADTRHSFPRHTHDAFGVGIIRRGAQKSLSGRGVVEAGPGDIITVNPGEVHDGAPIGDHGRFWQMLYLLPETIAAATLDITDGGSGTFEFEHPVIRDARLAGRFRQLFATTTADDGAFLEGETGLLALVASVLRPRATAVATKSAGIRRAARLLDDDPARPATLGRLAQEAGVSKFQLLRAFVRQTGFTPHAYQIQRRIDMARRLIDAGSPLAEAAATSGFADQSHMTRAFVQRYGVTPGAYAAAIH</sequence>
<dbReference type="PANTHER" id="PTHR46796:SF2">
    <property type="entry name" value="TRANSCRIPTIONAL REGULATORY PROTEIN"/>
    <property type="match status" value="1"/>
</dbReference>
<evidence type="ECO:0000256" key="3">
    <source>
        <dbReference type="ARBA" id="ARBA00023163"/>
    </source>
</evidence>